<sequence length="61" mass="6942">MDAVINRFIFLLKKQGVRISPAESLDAMQALAWVTLHDRDTVRAVLCSTLIKDVRDQPVFE</sequence>
<keyword evidence="2" id="KW-1185">Reference proteome</keyword>
<dbReference type="EMBL" id="SPMZ01000080">
    <property type="protein sequence ID" value="NMQ21199.1"/>
    <property type="molecule type" value="Genomic_DNA"/>
</dbReference>
<evidence type="ECO:0000313" key="2">
    <source>
        <dbReference type="Proteomes" id="UP000760480"/>
    </source>
</evidence>
<organism evidence="1 2">
    <name type="scientific">Candidatus Competibacter phosphatis</name>
    <dbReference type="NCBI Taxonomy" id="221280"/>
    <lineage>
        <taxon>Bacteria</taxon>
        <taxon>Pseudomonadati</taxon>
        <taxon>Pseudomonadota</taxon>
        <taxon>Gammaproteobacteria</taxon>
        <taxon>Candidatus Competibacteraceae</taxon>
        <taxon>Candidatus Competibacter</taxon>
    </lineage>
</organism>
<name>A0ABX1TRQ5_9GAMM</name>
<proteinExistence type="predicted"/>
<gene>
    <name evidence="1" type="ORF">E4P82_19560</name>
</gene>
<reference evidence="1 2" key="1">
    <citation type="submission" date="2019-03" db="EMBL/GenBank/DDBJ databases">
        <title>Metabolic reconstructions from genomes of highly enriched 'Candidatus Accumulibacter' and 'Candidatus Competibacter' bioreactor populations.</title>
        <authorList>
            <person name="Annavajhala M.K."/>
            <person name="Welles L."/>
            <person name="Abbas B."/>
            <person name="Sorokin D."/>
            <person name="Park H."/>
            <person name="Van Loosdrecht M."/>
            <person name="Chandran K."/>
        </authorList>
    </citation>
    <scope>NUCLEOTIDE SEQUENCE [LARGE SCALE GENOMIC DNA]</scope>
    <source>
        <strain evidence="1 2">SBR_G</strain>
    </source>
</reference>
<feature type="non-terminal residue" evidence="1">
    <location>
        <position position="61"/>
    </location>
</feature>
<evidence type="ECO:0000313" key="1">
    <source>
        <dbReference type="EMBL" id="NMQ21199.1"/>
    </source>
</evidence>
<accession>A0ABX1TRQ5</accession>
<comment type="caution">
    <text evidence="1">The sequence shown here is derived from an EMBL/GenBank/DDBJ whole genome shotgun (WGS) entry which is preliminary data.</text>
</comment>
<protein>
    <submittedName>
        <fullName evidence="1">CoxE</fullName>
    </submittedName>
</protein>
<dbReference type="Proteomes" id="UP000760480">
    <property type="component" value="Unassembled WGS sequence"/>
</dbReference>